<dbReference type="AlphaFoldDB" id="A0AA47N1L6"/>
<dbReference type="EMBL" id="JAOPHQ010001444">
    <property type="protein sequence ID" value="KAK0150733.1"/>
    <property type="molecule type" value="Genomic_DNA"/>
</dbReference>
<keyword evidence="2" id="KW-1185">Reference proteome</keyword>
<evidence type="ECO:0000313" key="2">
    <source>
        <dbReference type="Proteomes" id="UP001174136"/>
    </source>
</evidence>
<sequence>MKGKKQGVQARLLNKRALFIPCGAYTMKLVIADSAKSSKDAVVNCQLCEALNTEPELREKRLRSTKRQFAYEAADEPMNDALKKLEVTFFNTVVGSALRPLHDIFETFTEVKETFGVLLDFRQLQGMPKYTL</sequence>
<comment type="caution">
    <text evidence="1">The sequence shown here is derived from an EMBL/GenBank/DDBJ whole genome shotgun (WGS) entry which is preliminary data.</text>
</comment>
<organism evidence="1 2">
    <name type="scientific">Merluccius polli</name>
    <name type="common">Benguela hake</name>
    <name type="synonym">Merluccius cadenati</name>
    <dbReference type="NCBI Taxonomy" id="89951"/>
    <lineage>
        <taxon>Eukaryota</taxon>
        <taxon>Metazoa</taxon>
        <taxon>Chordata</taxon>
        <taxon>Craniata</taxon>
        <taxon>Vertebrata</taxon>
        <taxon>Euteleostomi</taxon>
        <taxon>Actinopterygii</taxon>
        <taxon>Neopterygii</taxon>
        <taxon>Teleostei</taxon>
        <taxon>Neoteleostei</taxon>
        <taxon>Acanthomorphata</taxon>
        <taxon>Zeiogadaria</taxon>
        <taxon>Gadariae</taxon>
        <taxon>Gadiformes</taxon>
        <taxon>Gadoidei</taxon>
        <taxon>Merlucciidae</taxon>
        <taxon>Merluccius</taxon>
    </lineage>
</organism>
<protein>
    <submittedName>
        <fullName evidence="1">Uncharacterized protein</fullName>
    </submittedName>
</protein>
<proteinExistence type="predicted"/>
<gene>
    <name evidence="1" type="ORF">N1851_008167</name>
</gene>
<accession>A0AA47N1L6</accession>
<dbReference type="Proteomes" id="UP001174136">
    <property type="component" value="Unassembled WGS sequence"/>
</dbReference>
<evidence type="ECO:0000313" key="1">
    <source>
        <dbReference type="EMBL" id="KAK0150733.1"/>
    </source>
</evidence>
<reference evidence="1" key="1">
    <citation type="journal article" date="2023" name="Front. Mar. Sci.">
        <title>A new Merluccius polli reference genome to investigate the effects of global change in West African waters.</title>
        <authorList>
            <person name="Mateo J.L."/>
            <person name="Blanco-Fernandez C."/>
            <person name="Garcia-Vazquez E."/>
            <person name="Machado-Schiaffino G."/>
        </authorList>
    </citation>
    <scope>NUCLEOTIDE SEQUENCE</scope>
    <source>
        <strain evidence="1">C29</strain>
        <tissue evidence="1">Fin</tissue>
    </source>
</reference>
<name>A0AA47N1L6_MERPO</name>